<dbReference type="GO" id="GO:0051539">
    <property type="term" value="F:4 iron, 4 sulfur cluster binding"/>
    <property type="evidence" value="ECO:0007669"/>
    <property type="project" value="UniProtKB-KW"/>
</dbReference>
<feature type="domain" description="B12-binding" evidence="8">
    <location>
        <begin position="10"/>
        <end position="140"/>
    </location>
</feature>
<keyword evidence="4" id="KW-0949">S-adenosyl-L-methionine</keyword>
<dbReference type="GO" id="GO:0031419">
    <property type="term" value="F:cobalamin binding"/>
    <property type="evidence" value="ECO:0007669"/>
    <property type="project" value="InterPro"/>
</dbReference>
<keyword evidence="6" id="KW-0408">Iron</keyword>
<feature type="domain" description="Radical SAM core" evidence="9">
    <location>
        <begin position="163"/>
        <end position="383"/>
    </location>
</feature>
<dbReference type="PANTHER" id="PTHR43409:SF7">
    <property type="entry name" value="BLL1977 PROTEIN"/>
    <property type="match status" value="1"/>
</dbReference>
<dbReference type="Pfam" id="PF02310">
    <property type="entry name" value="B12-binding"/>
    <property type="match status" value="1"/>
</dbReference>
<gene>
    <name evidence="10" type="ORF">GWO12_00010</name>
</gene>
<name>A0AAE4Z496_9BACT</name>
<evidence type="ECO:0000256" key="7">
    <source>
        <dbReference type="ARBA" id="ARBA00023014"/>
    </source>
</evidence>
<dbReference type="CDD" id="cd02068">
    <property type="entry name" value="radical_SAM_B12_BD"/>
    <property type="match status" value="1"/>
</dbReference>
<dbReference type="Gene3D" id="3.40.50.280">
    <property type="entry name" value="Cobalamin-binding domain"/>
    <property type="match status" value="1"/>
</dbReference>
<evidence type="ECO:0000256" key="5">
    <source>
        <dbReference type="ARBA" id="ARBA00022723"/>
    </source>
</evidence>
<keyword evidence="2" id="KW-0489">Methyltransferase</keyword>
<evidence type="ECO:0000256" key="3">
    <source>
        <dbReference type="ARBA" id="ARBA00022679"/>
    </source>
</evidence>
<evidence type="ECO:0000256" key="1">
    <source>
        <dbReference type="ARBA" id="ARBA00001966"/>
    </source>
</evidence>
<reference evidence="10 11" key="1">
    <citation type="submission" date="2020-01" db="EMBL/GenBank/DDBJ databases">
        <title>Genomes assembled from Gulf of Kutch pelagic sediment metagenomes.</title>
        <authorList>
            <person name="Chandrashekar M."/>
            <person name="Mahajan M.S."/>
            <person name="Dave K.J."/>
            <person name="Vatsa P."/>
            <person name="Nathani N.M."/>
        </authorList>
    </citation>
    <scope>NUCLEOTIDE SEQUENCE [LARGE SCALE GENOMIC DNA]</scope>
    <source>
        <strain evidence="10">KS3-K002</strain>
    </source>
</reference>
<dbReference type="PANTHER" id="PTHR43409">
    <property type="entry name" value="ANAEROBIC MAGNESIUM-PROTOPORPHYRIN IX MONOMETHYL ESTER CYCLASE-RELATED"/>
    <property type="match status" value="1"/>
</dbReference>
<dbReference type="EMBL" id="JAACAK010000001">
    <property type="protein sequence ID" value="NIR73490.1"/>
    <property type="molecule type" value="Genomic_DNA"/>
</dbReference>
<evidence type="ECO:0000259" key="8">
    <source>
        <dbReference type="PROSITE" id="PS51332"/>
    </source>
</evidence>
<accession>A0AAE4Z496</accession>
<keyword evidence="7" id="KW-0411">Iron-sulfur</keyword>
<evidence type="ECO:0000313" key="11">
    <source>
        <dbReference type="Proteomes" id="UP000702544"/>
    </source>
</evidence>
<dbReference type="SFLD" id="SFLDS00029">
    <property type="entry name" value="Radical_SAM"/>
    <property type="match status" value="1"/>
</dbReference>
<keyword evidence="5" id="KW-0479">Metal-binding</keyword>
<dbReference type="CDD" id="cd01335">
    <property type="entry name" value="Radical_SAM"/>
    <property type="match status" value="1"/>
</dbReference>
<dbReference type="InterPro" id="IPR006638">
    <property type="entry name" value="Elp3/MiaA/NifB-like_rSAM"/>
</dbReference>
<dbReference type="PROSITE" id="PS51918">
    <property type="entry name" value="RADICAL_SAM"/>
    <property type="match status" value="1"/>
</dbReference>
<dbReference type="GO" id="GO:0003824">
    <property type="term" value="F:catalytic activity"/>
    <property type="evidence" value="ECO:0007669"/>
    <property type="project" value="InterPro"/>
</dbReference>
<dbReference type="InterPro" id="IPR007197">
    <property type="entry name" value="rSAM"/>
</dbReference>
<dbReference type="InterPro" id="IPR034466">
    <property type="entry name" value="Methyltransferase_Class_B"/>
</dbReference>
<evidence type="ECO:0000313" key="10">
    <source>
        <dbReference type="EMBL" id="NIR73490.1"/>
    </source>
</evidence>
<sequence length="452" mass="51587">MDKIKFLLINPTSPLWRACERGRPRGPRVFRFSMLPSLSIAAAMPPEVETRILDEDVEPIDIDADADLIGISCMTFNAPRAYEVADRFRFEKGKPVILGGFHPTFLPEEAIQHADAVCVGEAEPNVPRLIEDFKAGCLRRFYRERLTDLKGLPRPDRSLIRRRAYITPDVLQATRGCPYRCKFCSIAAFHDYRIRTRPVEEVIDELASLGRHIIFMDDNLIADRDYAMQLFAAMIPLNKIWFSQCAVGIASDEELLRLAVRSGCRGLFIGFESITQESLRGWRKGRNRARDYRKQVRRLHEAGIGVYAGFVFGADSDGPEIFEATLTFLLDSGVDALQATRLTPFPGTPLYDELDAQGRIFDKDWGHYDFAHVVFEPLHMSRETLHRGTAWVLREFYARRRIARRWWNQMGYLGWAAFTRVSVPLNLGYRTRLTANGTMDLGSRFAAPRACA</sequence>
<protein>
    <submittedName>
        <fullName evidence="10">B12-binding domain-containing radical SAM protein</fullName>
    </submittedName>
</protein>
<comment type="caution">
    <text evidence="10">The sequence shown here is derived from an EMBL/GenBank/DDBJ whole genome shotgun (WGS) entry which is preliminary data.</text>
</comment>
<dbReference type="InterPro" id="IPR051198">
    <property type="entry name" value="BchE-like"/>
</dbReference>
<proteinExistence type="predicted"/>
<evidence type="ECO:0000256" key="4">
    <source>
        <dbReference type="ARBA" id="ARBA00022691"/>
    </source>
</evidence>
<dbReference type="Gene3D" id="3.80.30.20">
    <property type="entry name" value="tm_1862 like domain"/>
    <property type="match status" value="1"/>
</dbReference>
<dbReference type="GO" id="GO:0046872">
    <property type="term" value="F:metal ion binding"/>
    <property type="evidence" value="ECO:0007669"/>
    <property type="project" value="UniProtKB-KW"/>
</dbReference>
<dbReference type="GO" id="GO:0005829">
    <property type="term" value="C:cytosol"/>
    <property type="evidence" value="ECO:0007669"/>
    <property type="project" value="TreeGrafter"/>
</dbReference>
<evidence type="ECO:0000256" key="6">
    <source>
        <dbReference type="ARBA" id="ARBA00023004"/>
    </source>
</evidence>
<dbReference type="SUPFAM" id="SSF102114">
    <property type="entry name" value="Radical SAM enzymes"/>
    <property type="match status" value="1"/>
</dbReference>
<organism evidence="10 11">
    <name type="scientific">Candidatus Kutchimonas denitrificans</name>
    <dbReference type="NCBI Taxonomy" id="3056748"/>
    <lineage>
        <taxon>Bacteria</taxon>
        <taxon>Pseudomonadati</taxon>
        <taxon>Gemmatimonadota</taxon>
        <taxon>Gemmatimonadia</taxon>
        <taxon>Candidatus Palauibacterales</taxon>
        <taxon>Candidatus Palauibacteraceae</taxon>
        <taxon>Candidatus Kutchimonas</taxon>
    </lineage>
</organism>
<dbReference type="InterPro" id="IPR006158">
    <property type="entry name" value="Cobalamin-bd"/>
</dbReference>
<dbReference type="PROSITE" id="PS51332">
    <property type="entry name" value="B12_BINDING"/>
    <property type="match status" value="1"/>
</dbReference>
<dbReference type="SFLD" id="SFLDG01082">
    <property type="entry name" value="B12-binding_domain_containing"/>
    <property type="match status" value="1"/>
</dbReference>
<comment type="cofactor">
    <cofactor evidence="1">
        <name>[4Fe-4S] cluster</name>
        <dbReference type="ChEBI" id="CHEBI:49883"/>
    </cofactor>
</comment>
<dbReference type="Proteomes" id="UP000702544">
    <property type="component" value="Unassembled WGS sequence"/>
</dbReference>
<dbReference type="InterPro" id="IPR058240">
    <property type="entry name" value="rSAM_sf"/>
</dbReference>
<dbReference type="InterPro" id="IPR023404">
    <property type="entry name" value="rSAM_horseshoe"/>
</dbReference>
<dbReference type="SMART" id="SM00729">
    <property type="entry name" value="Elp3"/>
    <property type="match status" value="1"/>
</dbReference>
<evidence type="ECO:0000259" key="9">
    <source>
        <dbReference type="PROSITE" id="PS51918"/>
    </source>
</evidence>
<dbReference type="Pfam" id="PF04055">
    <property type="entry name" value="Radical_SAM"/>
    <property type="match status" value="1"/>
</dbReference>
<dbReference type="SFLD" id="SFLDG01123">
    <property type="entry name" value="methyltransferase_(Class_B)"/>
    <property type="match status" value="1"/>
</dbReference>
<keyword evidence="3" id="KW-0808">Transferase</keyword>
<evidence type="ECO:0000256" key="2">
    <source>
        <dbReference type="ARBA" id="ARBA00022603"/>
    </source>
</evidence>
<dbReference type="AlphaFoldDB" id="A0AAE4Z496"/>